<dbReference type="EMBL" id="FNBW01000006">
    <property type="protein sequence ID" value="SDF73606.1"/>
    <property type="molecule type" value="Genomic_DNA"/>
</dbReference>
<reference evidence="3 4" key="1">
    <citation type="submission" date="2016-10" db="EMBL/GenBank/DDBJ databases">
        <authorList>
            <person name="Varghese N."/>
            <person name="Submissions S."/>
        </authorList>
    </citation>
    <scope>NUCLEOTIDE SEQUENCE [LARGE SCALE GENOMIC DNA]</scope>
    <source>
        <strain evidence="3 4">DSM 18839</strain>
    </source>
</reference>
<dbReference type="Pfam" id="PF20075">
    <property type="entry name" value="DUF6471"/>
    <property type="match status" value="1"/>
</dbReference>
<keyword evidence="4" id="KW-1185">Reference proteome</keyword>
<evidence type="ECO:0000313" key="3">
    <source>
        <dbReference type="EMBL" id="SDF73606.1"/>
    </source>
</evidence>
<protein>
    <recommendedName>
        <fullName evidence="2">DUF6471 domain-containing protein</fullName>
    </recommendedName>
</protein>
<comment type="caution">
    <text evidence="3">The sequence shown here is derived from an EMBL/GenBank/DDBJ whole genome shotgun (WGS) entry which is preliminary data.</text>
</comment>
<dbReference type="OrthoDB" id="9808716at2"/>
<dbReference type="RefSeq" id="WP_093150161.1">
    <property type="nucleotide sequence ID" value="NZ_FNBW01000006.1"/>
</dbReference>
<evidence type="ECO:0000313" key="4">
    <source>
        <dbReference type="Proteomes" id="UP000198615"/>
    </source>
</evidence>
<keyword evidence="1" id="KW-0812">Transmembrane</keyword>
<evidence type="ECO:0000259" key="2">
    <source>
        <dbReference type="Pfam" id="PF20075"/>
    </source>
</evidence>
<evidence type="ECO:0000256" key="1">
    <source>
        <dbReference type="SAM" id="Phobius"/>
    </source>
</evidence>
<dbReference type="Proteomes" id="UP000198615">
    <property type="component" value="Unassembled WGS sequence"/>
</dbReference>
<keyword evidence="1" id="KW-1133">Transmembrane helix</keyword>
<feature type="transmembrane region" description="Helical" evidence="1">
    <location>
        <begin position="54"/>
        <end position="73"/>
    </location>
</feature>
<feature type="domain" description="DUF6471" evidence="2">
    <location>
        <begin position="7"/>
        <end position="69"/>
    </location>
</feature>
<organism evidence="3 4">
    <name type="scientific">Thalassobaculum litoreum DSM 18839</name>
    <dbReference type="NCBI Taxonomy" id="1123362"/>
    <lineage>
        <taxon>Bacteria</taxon>
        <taxon>Pseudomonadati</taxon>
        <taxon>Pseudomonadota</taxon>
        <taxon>Alphaproteobacteria</taxon>
        <taxon>Rhodospirillales</taxon>
        <taxon>Thalassobaculaceae</taxon>
        <taxon>Thalassobaculum</taxon>
    </lineage>
</organism>
<sequence>MKTDDKWISLVKGILRAEMTRRGITYDQLSERLAANGVNETPVNLRNKVARGGFSAAFFVQCLSVMGAVTVRLTDD</sequence>
<gene>
    <name evidence="3" type="ORF">SAMN05660686_02123</name>
</gene>
<proteinExistence type="predicted"/>
<dbReference type="AlphaFoldDB" id="A0A8G2EY82"/>
<name>A0A8G2EY82_9PROT</name>
<keyword evidence="1" id="KW-0472">Membrane</keyword>
<accession>A0A8G2EY82</accession>
<dbReference type="InterPro" id="IPR045526">
    <property type="entry name" value="DUF6471"/>
</dbReference>